<dbReference type="InterPro" id="IPR036390">
    <property type="entry name" value="WH_DNA-bd_sf"/>
</dbReference>
<accession>A0ABV6VYV3</accession>
<organism evidence="5 6">
    <name type="scientific">Streptacidiphilus cavernicola</name>
    <dbReference type="NCBI Taxonomy" id="3342716"/>
    <lineage>
        <taxon>Bacteria</taxon>
        <taxon>Bacillati</taxon>
        <taxon>Actinomycetota</taxon>
        <taxon>Actinomycetes</taxon>
        <taxon>Kitasatosporales</taxon>
        <taxon>Streptomycetaceae</taxon>
        <taxon>Streptacidiphilus</taxon>
    </lineage>
</organism>
<evidence type="ECO:0000256" key="2">
    <source>
        <dbReference type="ARBA" id="ARBA00023125"/>
    </source>
</evidence>
<sequence>MLKYEEIAENLRRRIEAGEFPPGVKLPAGRDLCEQWQVSRATVNKALEVLKADALVVSRQGSGYTVVRTPVARPAGGRQAGTTRAAGMPFTRLGAPSMEYPPPPIAHALGLVAGQSALRRSRLMRLVDGTPHSVVVAWFPADIADVCPKLRGEGAIAEGTTRYVERCTGRRPGTAPDAGVDVESVRLISGEEAELLGTECPAAVHVLVHTSRDQNGEVLVVEEGVTPEGMWERVTKYPMGGSS</sequence>
<dbReference type="SUPFAM" id="SSF46785">
    <property type="entry name" value="Winged helix' DNA-binding domain"/>
    <property type="match status" value="1"/>
</dbReference>
<keyword evidence="6" id="KW-1185">Reference proteome</keyword>
<feature type="domain" description="HTH gntR-type" evidence="4">
    <location>
        <begin position="1"/>
        <end position="69"/>
    </location>
</feature>
<dbReference type="SMART" id="SM00345">
    <property type="entry name" value="HTH_GNTR"/>
    <property type="match status" value="1"/>
</dbReference>
<evidence type="ECO:0000256" key="1">
    <source>
        <dbReference type="ARBA" id="ARBA00023015"/>
    </source>
</evidence>
<dbReference type="Pfam" id="PF07702">
    <property type="entry name" value="UTRA"/>
    <property type="match status" value="1"/>
</dbReference>
<dbReference type="Pfam" id="PF00392">
    <property type="entry name" value="GntR"/>
    <property type="match status" value="1"/>
</dbReference>
<dbReference type="SUPFAM" id="SSF64288">
    <property type="entry name" value="Chorismate lyase-like"/>
    <property type="match status" value="1"/>
</dbReference>
<reference evidence="5 6" key="1">
    <citation type="submission" date="2024-09" db="EMBL/GenBank/DDBJ databases">
        <authorList>
            <person name="Lee S.D."/>
        </authorList>
    </citation>
    <scope>NUCLEOTIDE SEQUENCE [LARGE SCALE GENOMIC DNA]</scope>
    <source>
        <strain evidence="5 6">N8-3</strain>
    </source>
</reference>
<dbReference type="InterPro" id="IPR011663">
    <property type="entry name" value="UTRA"/>
</dbReference>
<evidence type="ECO:0000313" key="5">
    <source>
        <dbReference type="EMBL" id="MFC1418761.1"/>
    </source>
</evidence>
<gene>
    <name evidence="5" type="ORF">ACEZDE_19290</name>
</gene>
<dbReference type="InterPro" id="IPR000524">
    <property type="entry name" value="Tscrpt_reg_HTH_GntR"/>
</dbReference>
<keyword evidence="2" id="KW-0238">DNA-binding</keyword>
<protein>
    <submittedName>
        <fullName evidence="5">GntR family transcriptional regulator</fullName>
    </submittedName>
</protein>
<dbReference type="InterPro" id="IPR036388">
    <property type="entry name" value="WH-like_DNA-bd_sf"/>
</dbReference>
<dbReference type="EMBL" id="JBHFAB010000013">
    <property type="protein sequence ID" value="MFC1418761.1"/>
    <property type="molecule type" value="Genomic_DNA"/>
</dbReference>
<dbReference type="CDD" id="cd07377">
    <property type="entry name" value="WHTH_GntR"/>
    <property type="match status" value="1"/>
</dbReference>
<dbReference type="Gene3D" id="1.10.10.10">
    <property type="entry name" value="Winged helix-like DNA-binding domain superfamily/Winged helix DNA-binding domain"/>
    <property type="match status" value="1"/>
</dbReference>
<dbReference type="RefSeq" id="WP_380537557.1">
    <property type="nucleotide sequence ID" value="NZ_JBHFAB010000013.1"/>
</dbReference>
<dbReference type="PROSITE" id="PS50949">
    <property type="entry name" value="HTH_GNTR"/>
    <property type="match status" value="1"/>
</dbReference>
<dbReference type="Proteomes" id="UP001592531">
    <property type="component" value="Unassembled WGS sequence"/>
</dbReference>
<proteinExistence type="predicted"/>
<evidence type="ECO:0000313" key="6">
    <source>
        <dbReference type="Proteomes" id="UP001592531"/>
    </source>
</evidence>
<dbReference type="PANTHER" id="PTHR44846:SF17">
    <property type="entry name" value="GNTR-FAMILY TRANSCRIPTIONAL REGULATOR"/>
    <property type="match status" value="1"/>
</dbReference>
<dbReference type="InterPro" id="IPR028978">
    <property type="entry name" value="Chorismate_lyase_/UTRA_dom_sf"/>
</dbReference>
<keyword evidence="3" id="KW-0804">Transcription</keyword>
<evidence type="ECO:0000256" key="3">
    <source>
        <dbReference type="ARBA" id="ARBA00023163"/>
    </source>
</evidence>
<dbReference type="PRINTS" id="PR00035">
    <property type="entry name" value="HTHGNTR"/>
</dbReference>
<dbReference type="InterPro" id="IPR050679">
    <property type="entry name" value="Bact_HTH_transcr_reg"/>
</dbReference>
<name>A0ABV6VYV3_9ACTN</name>
<dbReference type="PANTHER" id="PTHR44846">
    <property type="entry name" value="MANNOSYL-D-GLYCERATE TRANSPORT/METABOLISM SYSTEM REPRESSOR MNGR-RELATED"/>
    <property type="match status" value="1"/>
</dbReference>
<comment type="caution">
    <text evidence="5">The sequence shown here is derived from an EMBL/GenBank/DDBJ whole genome shotgun (WGS) entry which is preliminary data.</text>
</comment>
<keyword evidence="1" id="KW-0805">Transcription regulation</keyword>
<dbReference type="Gene3D" id="3.40.1410.10">
    <property type="entry name" value="Chorismate lyase-like"/>
    <property type="match status" value="1"/>
</dbReference>
<evidence type="ECO:0000259" key="4">
    <source>
        <dbReference type="PROSITE" id="PS50949"/>
    </source>
</evidence>